<dbReference type="Proteomes" id="UP001589833">
    <property type="component" value="Unassembled WGS sequence"/>
</dbReference>
<evidence type="ECO:0000256" key="6">
    <source>
        <dbReference type="ARBA" id="ARBA00022989"/>
    </source>
</evidence>
<evidence type="ECO:0000256" key="7">
    <source>
        <dbReference type="ARBA" id="ARBA00023136"/>
    </source>
</evidence>
<evidence type="ECO:0000256" key="3">
    <source>
        <dbReference type="ARBA" id="ARBA00022448"/>
    </source>
</evidence>
<evidence type="ECO:0000313" key="10">
    <source>
        <dbReference type="Proteomes" id="UP001589833"/>
    </source>
</evidence>
<dbReference type="PANTHER" id="PTHR34975:SF2">
    <property type="entry name" value="SPORE GERMINATION PROTEIN A2"/>
    <property type="match status" value="1"/>
</dbReference>
<dbReference type="Gene3D" id="1.20.1740.10">
    <property type="entry name" value="Amino acid/polyamine transporter I"/>
    <property type="match status" value="1"/>
</dbReference>
<comment type="caution">
    <text evidence="9">The sequence shown here is derived from an EMBL/GenBank/DDBJ whole genome shotgun (WGS) entry which is preliminary data.</text>
</comment>
<reference evidence="9 10" key="1">
    <citation type="submission" date="2024-09" db="EMBL/GenBank/DDBJ databases">
        <authorList>
            <person name="Sun Q."/>
            <person name="Mori K."/>
        </authorList>
    </citation>
    <scope>NUCLEOTIDE SEQUENCE [LARGE SCALE GENOMIC DNA]</scope>
    <source>
        <strain evidence="9 10">NCAIM B.02301</strain>
    </source>
</reference>
<feature type="transmembrane region" description="Helical" evidence="8">
    <location>
        <begin position="82"/>
        <end position="107"/>
    </location>
</feature>
<feature type="transmembrane region" description="Helical" evidence="8">
    <location>
        <begin position="12"/>
        <end position="30"/>
    </location>
</feature>
<dbReference type="PANTHER" id="PTHR34975">
    <property type="entry name" value="SPORE GERMINATION PROTEIN A2"/>
    <property type="match status" value="1"/>
</dbReference>
<comment type="subcellular location">
    <subcellularLocation>
        <location evidence="1">Membrane</location>
        <topology evidence="1">Multi-pass membrane protein</topology>
    </subcellularLocation>
</comment>
<keyword evidence="3" id="KW-0813">Transport</keyword>
<feature type="transmembrane region" description="Helical" evidence="8">
    <location>
        <begin position="113"/>
        <end position="138"/>
    </location>
</feature>
<evidence type="ECO:0000256" key="4">
    <source>
        <dbReference type="ARBA" id="ARBA00022544"/>
    </source>
</evidence>
<dbReference type="InterPro" id="IPR004761">
    <property type="entry name" value="Spore_GerAB"/>
</dbReference>
<dbReference type="EMBL" id="JBHLTR010000016">
    <property type="protein sequence ID" value="MFC0559725.1"/>
    <property type="molecule type" value="Genomic_DNA"/>
</dbReference>
<feature type="transmembrane region" description="Helical" evidence="8">
    <location>
        <begin position="42"/>
        <end position="62"/>
    </location>
</feature>
<protein>
    <submittedName>
        <fullName evidence="9">GerAB/ArcD/ProY family transporter</fullName>
    </submittedName>
</protein>
<proteinExistence type="inferred from homology"/>
<feature type="transmembrane region" description="Helical" evidence="8">
    <location>
        <begin position="219"/>
        <end position="239"/>
    </location>
</feature>
<gene>
    <name evidence="9" type="ORF">ACFFH4_11770</name>
</gene>
<keyword evidence="7 8" id="KW-0472">Membrane</keyword>
<keyword evidence="5 8" id="KW-0812">Transmembrane</keyword>
<keyword evidence="10" id="KW-1185">Reference proteome</keyword>
<feature type="transmembrane region" description="Helical" evidence="8">
    <location>
        <begin position="145"/>
        <end position="164"/>
    </location>
</feature>
<evidence type="ECO:0000313" key="9">
    <source>
        <dbReference type="EMBL" id="MFC0559725.1"/>
    </source>
</evidence>
<evidence type="ECO:0000256" key="2">
    <source>
        <dbReference type="ARBA" id="ARBA00007998"/>
    </source>
</evidence>
<feature type="transmembrane region" description="Helical" evidence="8">
    <location>
        <begin position="305"/>
        <end position="322"/>
    </location>
</feature>
<organism evidence="9 10">
    <name type="scientific">Halalkalibacter alkalisediminis</name>
    <dbReference type="NCBI Taxonomy" id="935616"/>
    <lineage>
        <taxon>Bacteria</taxon>
        <taxon>Bacillati</taxon>
        <taxon>Bacillota</taxon>
        <taxon>Bacilli</taxon>
        <taxon>Bacillales</taxon>
        <taxon>Bacillaceae</taxon>
        <taxon>Halalkalibacter</taxon>
    </lineage>
</organism>
<dbReference type="NCBIfam" id="TIGR00912">
    <property type="entry name" value="2A0309"/>
    <property type="match status" value="1"/>
</dbReference>
<keyword evidence="4" id="KW-0309">Germination</keyword>
<feature type="transmembrane region" description="Helical" evidence="8">
    <location>
        <begin position="273"/>
        <end position="293"/>
    </location>
</feature>
<dbReference type="RefSeq" id="WP_273845635.1">
    <property type="nucleotide sequence ID" value="NZ_JAQQWT010000014.1"/>
</dbReference>
<evidence type="ECO:0000256" key="8">
    <source>
        <dbReference type="SAM" id="Phobius"/>
    </source>
</evidence>
<evidence type="ECO:0000256" key="1">
    <source>
        <dbReference type="ARBA" id="ARBA00004141"/>
    </source>
</evidence>
<dbReference type="Pfam" id="PF03845">
    <property type="entry name" value="Spore_permease"/>
    <property type="match status" value="1"/>
</dbReference>
<comment type="similarity">
    <text evidence="2">Belongs to the amino acid-polyamine-organocation (APC) superfamily. Spore germination protein (SGP) (TC 2.A.3.9) family.</text>
</comment>
<name>A0ABV6NG33_9BACI</name>
<accession>A0ABV6NG33</accession>
<keyword evidence="6 8" id="KW-1133">Transmembrane helix</keyword>
<feature type="transmembrane region" description="Helical" evidence="8">
    <location>
        <begin position="334"/>
        <end position="352"/>
    </location>
</feature>
<evidence type="ECO:0000256" key="5">
    <source>
        <dbReference type="ARBA" id="ARBA00022692"/>
    </source>
</evidence>
<sequence length="371" mass="42289">MDKGKLKKLNSYHVVFLAQNTMIGIGLFTLPNDIGNVGYNQWMVPLILGVLANLSLIPIILICKKFPDDSIYMINKKVLGKILGQGANAILTIYGIIGASTVCRAYARLIQSIVLPAYSTLAVAIALYFVMVCVVLGGIKSVARFCILSFFTTGWMIFFLQWPLQAGNWLHVYPTFEVGVKDWLFALYNGSIAMFGYGLIMFYFPYIKNQKKAFLHTSIGIWIAVAYYFLVSLASVVYFSPWQIVNLLFPVLNLFQAIQLPFVERIENFGTTLWVFLILSTSSTYLWVAKKGVDVLINKNKNRTWHLYVVAFISWFLFTGPIPHNIQVLFLEDWTVFYGYTLLVFPILLLFVHKIRTMLEKKKIKEKEVAS</sequence>
<feature type="transmembrane region" description="Helical" evidence="8">
    <location>
        <begin position="184"/>
        <end position="207"/>
    </location>
</feature>